<dbReference type="Pfam" id="PF08240">
    <property type="entry name" value="ADH_N"/>
    <property type="match status" value="1"/>
</dbReference>
<sequence length="314" mass="32682">MATIVQYSRLGRPDVLEVVEVPVPSVTDGHVLVEVQAIGVNPIDSKLRSGFRASAPLDGPRGVGADASGVILEVGSGVDGWAAGDEVIIQRAPGAYASHLVVAPHNLVRKPSVWTWSQAAAVGIPVSTAYQALRSLGVTEGTRLLIHGGTGGVGQAAVQFAVAWGARVFATASPANHERLIELGAVPLSYGDGLVERVREASPEGIDVVLDGAGTEEALQASFELVEDRSRIGTIVVGGRAAELGIRAWMGGSPVPLTDEEVRLRAEGVPAAIELAAQGKFDVEVSERFPLARAADAQRLSEEGHTRGKIVLIP</sequence>
<reference evidence="4" key="1">
    <citation type="submission" date="2017-02" db="EMBL/GenBank/DDBJ databases">
        <authorList>
            <person name="Varghese N."/>
            <person name="Submissions S."/>
        </authorList>
    </citation>
    <scope>NUCLEOTIDE SEQUENCE [LARGE SCALE GENOMIC DNA]</scope>
    <source>
        <strain evidence="4">VKM Ac-2052</strain>
    </source>
</reference>
<dbReference type="PANTHER" id="PTHR44154">
    <property type="entry name" value="QUINONE OXIDOREDUCTASE"/>
    <property type="match status" value="1"/>
</dbReference>
<evidence type="ECO:0000313" key="3">
    <source>
        <dbReference type="EMBL" id="SKA92903.1"/>
    </source>
</evidence>
<name>A0A1T4XU25_9MICO</name>
<evidence type="ECO:0000256" key="1">
    <source>
        <dbReference type="ARBA" id="ARBA00022857"/>
    </source>
</evidence>
<protein>
    <submittedName>
        <fullName evidence="3">NADPH:quinone reductase</fullName>
    </submittedName>
</protein>
<evidence type="ECO:0000313" key="4">
    <source>
        <dbReference type="Proteomes" id="UP000189735"/>
    </source>
</evidence>
<dbReference type="AlphaFoldDB" id="A0A1T4XU25"/>
<evidence type="ECO:0000259" key="2">
    <source>
        <dbReference type="SMART" id="SM00829"/>
    </source>
</evidence>
<dbReference type="Proteomes" id="UP000189735">
    <property type="component" value="Unassembled WGS sequence"/>
</dbReference>
<dbReference type="InterPro" id="IPR036291">
    <property type="entry name" value="NAD(P)-bd_dom_sf"/>
</dbReference>
<dbReference type="Gene3D" id="3.40.50.720">
    <property type="entry name" value="NAD(P)-binding Rossmann-like Domain"/>
    <property type="match status" value="1"/>
</dbReference>
<dbReference type="EMBL" id="FUYG01000004">
    <property type="protein sequence ID" value="SKA92903.1"/>
    <property type="molecule type" value="Genomic_DNA"/>
</dbReference>
<dbReference type="SMART" id="SM00829">
    <property type="entry name" value="PKS_ER"/>
    <property type="match status" value="1"/>
</dbReference>
<dbReference type="InterPro" id="IPR013154">
    <property type="entry name" value="ADH-like_N"/>
</dbReference>
<dbReference type="InterPro" id="IPR051603">
    <property type="entry name" value="Zinc-ADH_QOR/CCCR"/>
</dbReference>
<dbReference type="SUPFAM" id="SSF50129">
    <property type="entry name" value="GroES-like"/>
    <property type="match status" value="1"/>
</dbReference>
<organism evidence="3 4">
    <name type="scientific">Agreia bicolorata</name>
    <dbReference type="NCBI Taxonomy" id="110935"/>
    <lineage>
        <taxon>Bacteria</taxon>
        <taxon>Bacillati</taxon>
        <taxon>Actinomycetota</taxon>
        <taxon>Actinomycetes</taxon>
        <taxon>Micrococcales</taxon>
        <taxon>Microbacteriaceae</taxon>
        <taxon>Agreia</taxon>
    </lineage>
</organism>
<feature type="domain" description="Enoyl reductase (ER)" evidence="2">
    <location>
        <begin position="11"/>
        <end position="312"/>
    </location>
</feature>
<dbReference type="PANTHER" id="PTHR44154:SF1">
    <property type="entry name" value="QUINONE OXIDOREDUCTASE"/>
    <property type="match status" value="1"/>
</dbReference>
<dbReference type="InterPro" id="IPR011032">
    <property type="entry name" value="GroES-like_sf"/>
</dbReference>
<proteinExistence type="predicted"/>
<dbReference type="SUPFAM" id="SSF51735">
    <property type="entry name" value="NAD(P)-binding Rossmann-fold domains"/>
    <property type="match status" value="1"/>
</dbReference>
<dbReference type="Pfam" id="PF13602">
    <property type="entry name" value="ADH_zinc_N_2"/>
    <property type="match status" value="1"/>
</dbReference>
<keyword evidence="1" id="KW-0521">NADP</keyword>
<dbReference type="CDD" id="cd05289">
    <property type="entry name" value="MDR_like_2"/>
    <property type="match status" value="1"/>
</dbReference>
<dbReference type="RefSeq" id="WP_078713988.1">
    <property type="nucleotide sequence ID" value="NZ_FUYG01000004.1"/>
</dbReference>
<dbReference type="InterPro" id="IPR020843">
    <property type="entry name" value="ER"/>
</dbReference>
<gene>
    <name evidence="3" type="ORF">SAMN06295879_1586</name>
</gene>
<dbReference type="Gene3D" id="3.90.180.10">
    <property type="entry name" value="Medium-chain alcohol dehydrogenases, catalytic domain"/>
    <property type="match status" value="1"/>
</dbReference>
<dbReference type="GO" id="GO:0016491">
    <property type="term" value="F:oxidoreductase activity"/>
    <property type="evidence" value="ECO:0007669"/>
    <property type="project" value="InterPro"/>
</dbReference>
<accession>A0A1T4XU25</accession>